<reference evidence="2 3" key="1">
    <citation type="submission" date="2018-10" db="EMBL/GenBank/DDBJ databases">
        <title>Genomic Encyclopedia of Type Strains, Phase IV (KMG-IV): sequencing the most valuable type-strain genomes for metagenomic binning, comparative biology and taxonomic classification.</title>
        <authorList>
            <person name="Goeker M."/>
        </authorList>
    </citation>
    <scope>NUCLEOTIDE SEQUENCE [LARGE SCALE GENOMIC DNA]</scope>
    <source>
        <strain evidence="2 3">DSM 15521</strain>
    </source>
</reference>
<gene>
    <name evidence="2" type="ORF">C7457_1461</name>
</gene>
<evidence type="ECO:0000313" key="3">
    <source>
        <dbReference type="Proteomes" id="UP000280881"/>
    </source>
</evidence>
<evidence type="ECO:0000313" key="2">
    <source>
        <dbReference type="EMBL" id="RKQ60637.1"/>
    </source>
</evidence>
<dbReference type="Gene3D" id="1.10.10.10">
    <property type="entry name" value="Winged helix-like DNA-binding domain superfamily/Winged helix DNA-binding domain"/>
    <property type="match status" value="1"/>
</dbReference>
<dbReference type="AlphaFoldDB" id="A0A420W6A2"/>
<keyword evidence="3" id="KW-1185">Reference proteome</keyword>
<dbReference type="OrthoDB" id="1493540at2"/>
<dbReference type="PANTHER" id="PTHR34293">
    <property type="entry name" value="HTH-TYPE TRANSCRIPTIONAL REGULATOR TRMBL2"/>
    <property type="match status" value="1"/>
</dbReference>
<accession>A0A420W6A2</accession>
<evidence type="ECO:0000259" key="1">
    <source>
        <dbReference type="Pfam" id="PF01978"/>
    </source>
</evidence>
<organism evidence="2 3">
    <name type="scientific">Thermovibrio guaymasensis</name>
    <dbReference type="NCBI Taxonomy" id="240167"/>
    <lineage>
        <taxon>Bacteria</taxon>
        <taxon>Pseudomonadati</taxon>
        <taxon>Aquificota</taxon>
        <taxon>Aquificia</taxon>
        <taxon>Desulfurobacteriales</taxon>
        <taxon>Desulfurobacteriaceae</taxon>
        <taxon>Thermovibrio</taxon>
    </lineage>
</organism>
<dbReference type="InterPro" id="IPR036388">
    <property type="entry name" value="WH-like_DNA-bd_sf"/>
</dbReference>
<protein>
    <submittedName>
        <fullName evidence="2">Sugar-specific transcriptional regulator TrmB</fullName>
    </submittedName>
</protein>
<comment type="caution">
    <text evidence="2">The sequence shown here is derived from an EMBL/GenBank/DDBJ whole genome shotgun (WGS) entry which is preliminary data.</text>
</comment>
<dbReference type="CDD" id="cd00090">
    <property type="entry name" value="HTH_ARSR"/>
    <property type="match status" value="1"/>
</dbReference>
<dbReference type="Pfam" id="PF01978">
    <property type="entry name" value="TrmB"/>
    <property type="match status" value="1"/>
</dbReference>
<sequence>MEKSEVIDLLKEFGLNTYEAKCYVALLESDGATAPEVAKRSGVPPQRVYDSLSSLEEKGMVQVVNRKPKLFVPLPVREALLNRLYQIKLNFEKREKFLRGLIEEIERKVPVKSSEFPTSEEVFTVEGEKAIVSTAVRLISSAKRSVKIAGIRPLFAFGCRGNLGKYLKEGVELLAVGKFDTPCKEEISRLGGRYLEKEVECTYLLIVDDSKLLFIYSGDRGIFTESRGVVTPFLSYFKELST</sequence>
<proteinExistence type="predicted"/>
<dbReference type="InterPro" id="IPR011991">
    <property type="entry name" value="ArsR-like_HTH"/>
</dbReference>
<feature type="domain" description="Transcription regulator TrmB N-terminal" evidence="1">
    <location>
        <begin position="10"/>
        <end position="76"/>
    </location>
</feature>
<dbReference type="Proteomes" id="UP000280881">
    <property type="component" value="Unassembled WGS sequence"/>
</dbReference>
<dbReference type="InterPro" id="IPR002831">
    <property type="entry name" value="Tscrpt_reg_TrmB_N"/>
</dbReference>
<dbReference type="EMBL" id="RBIE01000003">
    <property type="protein sequence ID" value="RKQ60637.1"/>
    <property type="molecule type" value="Genomic_DNA"/>
</dbReference>
<dbReference type="GO" id="GO:0006355">
    <property type="term" value="P:regulation of DNA-templated transcription"/>
    <property type="evidence" value="ECO:0007669"/>
    <property type="project" value="UniProtKB-ARBA"/>
</dbReference>
<dbReference type="RefSeq" id="WP_121171565.1">
    <property type="nucleotide sequence ID" value="NZ_RBIE01000003.1"/>
</dbReference>
<name>A0A420W6A2_9BACT</name>
<dbReference type="InterPro" id="IPR051797">
    <property type="entry name" value="TrmB-like"/>
</dbReference>
<dbReference type="InterPro" id="IPR036390">
    <property type="entry name" value="WH_DNA-bd_sf"/>
</dbReference>
<dbReference type="PANTHER" id="PTHR34293:SF1">
    <property type="entry name" value="HTH-TYPE TRANSCRIPTIONAL REGULATOR TRMBL2"/>
    <property type="match status" value="1"/>
</dbReference>
<dbReference type="SUPFAM" id="SSF46785">
    <property type="entry name" value="Winged helix' DNA-binding domain"/>
    <property type="match status" value="1"/>
</dbReference>